<feature type="domain" description="GYF" evidence="2">
    <location>
        <begin position="137"/>
        <end position="191"/>
    </location>
</feature>
<feature type="compositionally biased region" description="Polar residues" evidence="1">
    <location>
        <begin position="834"/>
        <end position="843"/>
    </location>
</feature>
<dbReference type="PANTHER" id="PTHR46695">
    <property type="entry name" value="ZINC FINGER CCCH DOMAIN-CONTAINING PROTEIN 44-RELATED"/>
    <property type="match status" value="1"/>
</dbReference>
<feature type="compositionally biased region" description="Polar residues" evidence="1">
    <location>
        <begin position="283"/>
        <end position="295"/>
    </location>
</feature>
<feature type="region of interest" description="Disordered" evidence="1">
    <location>
        <begin position="798"/>
        <end position="965"/>
    </location>
</feature>
<feature type="compositionally biased region" description="Low complexity" evidence="1">
    <location>
        <begin position="870"/>
        <end position="881"/>
    </location>
</feature>
<dbReference type="Pfam" id="PF02213">
    <property type="entry name" value="GYF"/>
    <property type="match status" value="1"/>
</dbReference>
<keyword evidence="4" id="KW-1185">Reference proteome</keyword>
<evidence type="ECO:0000256" key="1">
    <source>
        <dbReference type="SAM" id="MobiDB-lite"/>
    </source>
</evidence>
<evidence type="ECO:0000313" key="3">
    <source>
        <dbReference type="EMBL" id="KAF8410506.1"/>
    </source>
</evidence>
<comment type="caution">
    <text evidence="3">The sequence shown here is derived from an EMBL/GenBank/DDBJ whole genome shotgun (WGS) entry which is preliminary data.</text>
</comment>
<feature type="compositionally biased region" description="Polar residues" evidence="1">
    <location>
        <begin position="945"/>
        <end position="958"/>
    </location>
</feature>
<gene>
    <name evidence="3" type="ORF">HHK36_003036</name>
</gene>
<dbReference type="SMART" id="SM00444">
    <property type="entry name" value="GYF"/>
    <property type="match status" value="1"/>
</dbReference>
<feature type="compositionally biased region" description="Polar residues" evidence="1">
    <location>
        <begin position="389"/>
        <end position="418"/>
    </location>
</feature>
<dbReference type="AlphaFoldDB" id="A0A835DNY6"/>
<reference evidence="3 4" key="1">
    <citation type="submission" date="2020-04" db="EMBL/GenBank/DDBJ databases">
        <title>Plant Genome Project.</title>
        <authorList>
            <person name="Zhang R.-G."/>
        </authorList>
    </citation>
    <scope>NUCLEOTIDE SEQUENCE [LARGE SCALE GENOMIC DNA]</scope>
    <source>
        <strain evidence="3">YNK0</strain>
        <tissue evidence="3">Leaf</tissue>
    </source>
</reference>
<evidence type="ECO:0000313" key="4">
    <source>
        <dbReference type="Proteomes" id="UP000655225"/>
    </source>
</evidence>
<feature type="compositionally biased region" description="Polar residues" evidence="1">
    <location>
        <begin position="908"/>
        <end position="938"/>
    </location>
</feature>
<feature type="region of interest" description="Disordered" evidence="1">
    <location>
        <begin position="201"/>
        <end position="418"/>
    </location>
</feature>
<feature type="compositionally biased region" description="Gly residues" evidence="1">
    <location>
        <begin position="1014"/>
        <end position="1029"/>
    </location>
</feature>
<dbReference type="InterPro" id="IPR035445">
    <property type="entry name" value="GYF-like_dom_sf"/>
</dbReference>
<dbReference type="PANTHER" id="PTHR46695:SF5">
    <property type="entry name" value="RNA POLYMERASE-ASSOCIATED PROTEIN RTF1 HOMOLOG"/>
    <property type="match status" value="1"/>
</dbReference>
<feature type="region of interest" description="Disordered" evidence="1">
    <location>
        <begin position="995"/>
        <end position="1059"/>
    </location>
</feature>
<sequence length="1059" mass="111897">MKFQKYMLIQIWIQVMSLKKWKGKQMPKNEITTRVQEILDLVEREWSPSLWEKEAQLQMILGVGHGKIQVPVGNQAEICLEKVAWTKDKVVATGSDTGTWNNQAEVKSGSSSVVVSETLPAPLSTGIALSATISETDKMWHYQDPSGKVQGPFSVVQLRKWNTTGYFPIHLRIWRTTEKQDDSILLSDALIGKFHKEPPLWDNSFSQPQKVAGASDSRENNKKSEGIWNSNWKDASGPPGGNYDFAKSDGLAARSSGRTTPTTEAVTPKDGQTGSFSGGWDSSKVNSALSSQPQVHSPLPPSSFSGNRYRTPSHQGREGQGIEKWNSGQNCGTWISHRSPGFQSSSGHGHEKSNNRVPLDHSSGTSQQGISSNVWSTPSSIEAPKFSTKGWSSDQGSRNDSSRFPTTPEPSSASWTVPVQPANSGWGNTPIPGGIGAQNPHAAGSEPCKAASGWGEHHYISVAPLVGARGSNSEFASISKPSVNLEQDGRIDFSNPPTSTPKASSGDLKGNQNAENKWVATSIVPVQQTSSSWGITPNLVDGGTPQSLLTVKEHIELAAEWDGQSPTPAKPSSGNWNSVPPALKPTETIAAHDATPVSEIALLTHSSISPPASVKPDEGFSVCDIPTKYDNIESVSDLAPLTSVANGGGDSALGSHINYRSKLNGLSPIPDSGKGGILNCVDLQIPSLSTMTGESHGASQADVLDPQKKSGGHSPAGCEVGGEMGPNNVSADVPKVKVLIIDTQPDTSVLDSTGNLTNEVISLQMEFVDGSLVKLISQKWLVCIKYLGFESHGWEAAPTQKQEPLSPNPTLPHAAQKPSQPTYGNWADGGLSSVHKSAASSITGDKAENHPTQSFSILESVPSGNRVIPSSTKSSDWSISSTAAGPGAAMSNTQNNSLAHHPLKPPMSGNQLETGPNIQPSAQPLASWGTVTSENPSTPWRPALENSNSGWRPTQGNANMGRGGSGQGYTNMGWGASQGTPQGNANVGWVAPAGNPGVRGNQQKSNGERFSGQGERGFQGGDSGYGGGRPSWNRQPSFGGGGGGGPSRLPPKGQRVQIP</sequence>
<dbReference type="CDD" id="cd00072">
    <property type="entry name" value="GYF"/>
    <property type="match status" value="1"/>
</dbReference>
<dbReference type="SUPFAM" id="SSF55277">
    <property type="entry name" value="GYF domain"/>
    <property type="match status" value="1"/>
</dbReference>
<proteinExistence type="predicted"/>
<name>A0A835DNY6_TETSI</name>
<feature type="compositionally biased region" description="Polar residues" evidence="1">
    <location>
        <begin position="256"/>
        <end position="275"/>
    </location>
</feature>
<feature type="compositionally biased region" description="Polar residues" evidence="1">
    <location>
        <begin position="362"/>
        <end position="380"/>
    </location>
</feature>
<feature type="compositionally biased region" description="Basic and acidic residues" evidence="1">
    <location>
        <begin position="216"/>
        <end position="225"/>
    </location>
</feature>
<evidence type="ECO:0000259" key="2">
    <source>
        <dbReference type="PROSITE" id="PS50829"/>
    </source>
</evidence>
<protein>
    <recommendedName>
        <fullName evidence="2">GYF domain-containing protein</fullName>
    </recommendedName>
</protein>
<feature type="compositionally biased region" description="Polar residues" evidence="1">
    <location>
        <begin position="302"/>
        <end position="314"/>
    </location>
</feature>
<dbReference type="Proteomes" id="UP000655225">
    <property type="component" value="Unassembled WGS sequence"/>
</dbReference>
<accession>A0A835DNY6</accession>
<feature type="region of interest" description="Disordered" evidence="1">
    <location>
        <begin position="481"/>
        <end position="511"/>
    </location>
</feature>
<dbReference type="Gene3D" id="3.30.1490.40">
    <property type="match status" value="1"/>
</dbReference>
<dbReference type="PROSITE" id="PS50829">
    <property type="entry name" value="GYF"/>
    <property type="match status" value="1"/>
</dbReference>
<dbReference type="EMBL" id="JABCRI010000002">
    <property type="protein sequence ID" value="KAF8410506.1"/>
    <property type="molecule type" value="Genomic_DNA"/>
</dbReference>
<dbReference type="OrthoDB" id="6415790at2759"/>
<dbReference type="InterPro" id="IPR003169">
    <property type="entry name" value="GYF"/>
</dbReference>
<organism evidence="3 4">
    <name type="scientific">Tetracentron sinense</name>
    <name type="common">Spur-leaf</name>
    <dbReference type="NCBI Taxonomy" id="13715"/>
    <lineage>
        <taxon>Eukaryota</taxon>
        <taxon>Viridiplantae</taxon>
        <taxon>Streptophyta</taxon>
        <taxon>Embryophyta</taxon>
        <taxon>Tracheophyta</taxon>
        <taxon>Spermatophyta</taxon>
        <taxon>Magnoliopsida</taxon>
        <taxon>Trochodendrales</taxon>
        <taxon>Trochodendraceae</taxon>
        <taxon>Tetracentron</taxon>
    </lineage>
</organism>